<dbReference type="EMBL" id="QOCE01000011">
    <property type="protein sequence ID" value="RBW60696.1"/>
    <property type="molecule type" value="Genomic_DNA"/>
</dbReference>
<evidence type="ECO:0000256" key="1">
    <source>
        <dbReference type="ARBA" id="ARBA00022857"/>
    </source>
</evidence>
<protein>
    <submittedName>
        <fullName evidence="4">Alcohol dehydrogenase</fullName>
    </submittedName>
</protein>
<dbReference type="Proteomes" id="UP000252706">
    <property type="component" value="Unassembled WGS sequence"/>
</dbReference>
<dbReference type="InterPro" id="IPR020843">
    <property type="entry name" value="ER"/>
</dbReference>
<dbReference type="InterPro" id="IPR013154">
    <property type="entry name" value="ADH-like_N"/>
</dbReference>
<dbReference type="InterPro" id="IPR036291">
    <property type="entry name" value="NAD(P)-bd_dom_sf"/>
</dbReference>
<proteinExistence type="predicted"/>
<reference evidence="4 5" key="1">
    <citation type="submission" date="2018-07" db="EMBL/GenBank/DDBJ databases">
        <title>Modular assembly of carbohydrate-degrading microbial communities in the ocean.</title>
        <authorList>
            <person name="Enke T.N."/>
            <person name="Datta M.S."/>
            <person name="Schwartzman J.A."/>
            <person name="Cermak N."/>
            <person name="Schmitz D.A."/>
            <person name="Barrere J."/>
            <person name="Cordero O.X."/>
        </authorList>
    </citation>
    <scope>NUCLEOTIDE SEQUENCE [LARGE SCALE GENOMIC DNA]</scope>
    <source>
        <strain evidence="4 5">C3M10</strain>
    </source>
</reference>
<evidence type="ECO:0000313" key="5">
    <source>
        <dbReference type="Proteomes" id="UP000252706"/>
    </source>
</evidence>
<dbReference type="InterPro" id="IPR013149">
    <property type="entry name" value="ADH-like_C"/>
</dbReference>
<dbReference type="GO" id="GO:0016651">
    <property type="term" value="F:oxidoreductase activity, acting on NAD(P)H"/>
    <property type="evidence" value="ECO:0007669"/>
    <property type="project" value="TreeGrafter"/>
</dbReference>
<keyword evidence="2" id="KW-0560">Oxidoreductase</keyword>
<dbReference type="InterPro" id="IPR011032">
    <property type="entry name" value="GroES-like_sf"/>
</dbReference>
<dbReference type="GO" id="GO:0070402">
    <property type="term" value="F:NADPH binding"/>
    <property type="evidence" value="ECO:0007669"/>
    <property type="project" value="TreeGrafter"/>
</dbReference>
<evidence type="ECO:0000259" key="3">
    <source>
        <dbReference type="SMART" id="SM00829"/>
    </source>
</evidence>
<dbReference type="SUPFAM" id="SSF50129">
    <property type="entry name" value="GroES-like"/>
    <property type="match status" value="1"/>
</dbReference>
<evidence type="ECO:0000313" key="4">
    <source>
        <dbReference type="EMBL" id="RBW60696.1"/>
    </source>
</evidence>
<comment type="caution">
    <text evidence="4">The sequence shown here is derived from an EMBL/GenBank/DDBJ whole genome shotgun (WGS) entry which is preliminary data.</text>
</comment>
<accession>A0A366X914</accession>
<dbReference type="PANTHER" id="PTHR48106:SF18">
    <property type="entry name" value="QUINONE OXIDOREDUCTASE PIG3"/>
    <property type="match status" value="1"/>
</dbReference>
<dbReference type="SMART" id="SM00829">
    <property type="entry name" value="PKS_ER"/>
    <property type="match status" value="1"/>
</dbReference>
<dbReference type="Pfam" id="PF00107">
    <property type="entry name" value="ADH_zinc_N"/>
    <property type="match status" value="1"/>
</dbReference>
<dbReference type="CDD" id="cd08274">
    <property type="entry name" value="MDR9"/>
    <property type="match status" value="1"/>
</dbReference>
<dbReference type="OrthoDB" id="9788224at2"/>
<sequence length="358" mass="38008">MHGVQLIGHGGIEKLEYRSDLPVPTPGPEEVQIRVTAAGINNTDINTRIGWYSKAVTADTETGGAEGFDNVDNDDASWSGMPLTFPRIQGADVCGYITAVGANVDPARIGERVLVQALQPVRDGEPFTCITFGSECDGGFAQFTVARSEFTHAINCDWTDAELASVPCAYSTAENMLHRASVGAERVLISGASGGVGSAAVQLCKRRGAHVIAISSAAKADDVRALGADQVIDRNADLVSCLGAMSVDVVIDLVAGPQWPSFLEVLRRGGRYATAGAIAGPITELDVRTLYLKDLSLFGSTYQADEVFPDLVSYIERGEIQPTLSATYPLKDIARAQEDFLAKKHTGKLVLLPPEAAQ</sequence>
<evidence type="ECO:0000256" key="2">
    <source>
        <dbReference type="ARBA" id="ARBA00023002"/>
    </source>
</evidence>
<feature type="domain" description="Enoyl reductase (ER)" evidence="3">
    <location>
        <begin position="10"/>
        <end position="351"/>
    </location>
</feature>
<dbReference type="AlphaFoldDB" id="A0A366X914"/>
<organism evidence="4 5">
    <name type="scientific">Phaeobacter gallaeciensis</name>
    <dbReference type="NCBI Taxonomy" id="60890"/>
    <lineage>
        <taxon>Bacteria</taxon>
        <taxon>Pseudomonadati</taxon>
        <taxon>Pseudomonadota</taxon>
        <taxon>Alphaproteobacteria</taxon>
        <taxon>Rhodobacterales</taxon>
        <taxon>Roseobacteraceae</taxon>
        <taxon>Phaeobacter</taxon>
    </lineage>
</organism>
<dbReference type="Pfam" id="PF08240">
    <property type="entry name" value="ADH_N"/>
    <property type="match status" value="1"/>
</dbReference>
<name>A0A366X914_9RHOB</name>
<dbReference type="Gene3D" id="3.40.50.720">
    <property type="entry name" value="NAD(P)-binding Rossmann-like Domain"/>
    <property type="match status" value="1"/>
</dbReference>
<dbReference type="SUPFAM" id="SSF51735">
    <property type="entry name" value="NAD(P)-binding Rossmann-fold domains"/>
    <property type="match status" value="1"/>
</dbReference>
<dbReference type="Gene3D" id="3.90.180.10">
    <property type="entry name" value="Medium-chain alcohol dehydrogenases, catalytic domain"/>
    <property type="match status" value="1"/>
</dbReference>
<keyword evidence="1" id="KW-0521">NADP</keyword>
<gene>
    <name evidence="4" type="ORF">DS909_03930</name>
</gene>
<dbReference type="PANTHER" id="PTHR48106">
    <property type="entry name" value="QUINONE OXIDOREDUCTASE PIG3-RELATED"/>
    <property type="match status" value="1"/>
</dbReference>